<evidence type="ECO:0000256" key="2">
    <source>
        <dbReference type="ARBA" id="ARBA00022803"/>
    </source>
</evidence>
<evidence type="ECO:0000313" key="6">
    <source>
        <dbReference type="Proteomes" id="UP000555103"/>
    </source>
</evidence>
<feature type="repeat" description="TPR" evidence="3">
    <location>
        <begin position="157"/>
        <end position="190"/>
    </location>
</feature>
<dbReference type="SUPFAM" id="SSF48452">
    <property type="entry name" value="TPR-like"/>
    <property type="match status" value="1"/>
</dbReference>
<dbReference type="EMBL" id="JACIEP010000006">
    <property type="protein sequence ID" value="MBB4036118.1"/>
    <property type="molecule type" value="Genomic_DNA"/>
</dbReference>
<keyword evidence="6" id="KW-1185">Reference proteome</keyword>
<feature type="repeat" description="TPR" evidence="3">
    <location>
        <begin position="192"/>
        <end position="225"/>
    </location>
</feature>
<protein>
    <submittedName>
        <fullName evidence="5">Tetratricopeptide (TPR) repeat protein</fullName>
    </submittedName>
</protein>
<evidence type="ECO:0000256" key="4">
    <source>
        <dbReference type="SAM" id="Phobius"/>
    </source>
</evidence>
<feature type="repeat" description="TPR" evidence="3">
    <location>
        <begin position="260"/>
        <end position="293"/>
    </location>
</feature>
<dbReference type="PROSITE" id="PS51257">
    <property type="entry name" value="PROKAR_LIPOPROTEIN"/>
    <property type="match status" value="1"/>
</dbReference>
<dbReference type="GO" id="GO:0009279">
    <property type="term" value="C:cell outer membrane"/>
    <property type="evidence" value="ECO:0007669"/>
    <property type="project" value="TreeGrafter"/>
</dbReference>
<evidence type="ECO:0000256" key="3">
    <source>
        <dbReference type="PROSITE-ProRule" id="PRU00339"/>
    </source>
</evidence>
<dbReference type="AlphaFoldDB" id="A0A840CPV7"/>
<dbReference type="RefSeq" id="WP_183307030.1">
    <property type="nucleotide sequence ID" value="NZ_JACIEP010000006.1"/>
</dbReference>
<dbReference type="Gene3D" id="1.25.40.10">
    <property type="entry name" value="Tetratricopeptide repeat domain"/>
    <property type="match status" value="3"/>
</dbReference>
<dbReference type="Proteomes" id="UP000555103">
    <property type="component" value="Unassembled WGS sequence"/>
</dbReference>
<dbReference type="InterPro" id="IPR011990">
    <property type="entry name" value="TPR-like_helical_dom_sf"/>
</dbReference>
<name>A0A840CPV7_9BACT</name>
<keyword evidence="2 3" id="KW-0802">TPR repeat</keyword>
<comment type="caution">
    <text evidence="5">The sequence shown here is derived from an EMBL/GenBank/DDBJ whole genome shotgun (WGS) entry which is preliminary data.</text>
</comment>
<dbReference type="PANTHER" id="PTHR44858">
    <property type="entry name" value="TETRATRICOPEPTIDE REPEAT PROTEIN 6"/>
    <property type="match status" value="1"/>
</dbReference>
<feature type="repeat" description="TPR" evidence="3">
    <location>
        <begin position="89"/>
        <end position="122"/>
    </location>
</feature>
<dbReference type="Pfam" id="PF13181">
    <property type="entry name" value="TPR_8"/>
    <property type="match status" value="4"/>
</dbReference>
<keyword evidence="4" id="KW-0472">Membrane</keyword>
<feature type="repeat" description="TPR" evidence="3">
    <location>
        <begin position="226"/>
        <end position="259"/>
    </location>
</feature>
<dbReference type="InterPro" id="IPR050498">
    <property type="entry name" value="Ycf3"/>
</dbReference>
<keyword evidence="1" id="KW-0677">Repeat</keyword>
<organism evidence="5 6">
    <name type="scientific">Dysgonomonas hofstadii</name>
    <dbReference type="NCBI Taxonomy" id="637886"/>
    <lineage>
        <taxon>Bacteria</taxon>
        <taxon>Pseudomonadati</taxon>
        <taxon>Bacteroidota</taxon>
        <taxon>Bacteroidia</taxon>
        <taxon>Bacteroidales</taxon>
        <taxon>Dysgonomonadaceae</taxon>
        <taxon>Dysgonomonas</taxon>
    </lineage>
</organism>
<dbReference type="Pfam" id="PF00515">
    <property type="entry name" value="TPR_1"/>
    <property type="match status" value="2"/>
</dbReference>
<proteinExistence type="predicted"/>
<reference evidence="5 6" key="1">
    <citation type="submission" date="2020-08" db="EMBL/GenBank/DDBJ databases">
        <title>Genomic Encyclopedia of Type Strains, Phase IV (KMG-IV): sequencing the most valuable type-strain genomes for metagenomic binning, comparative biology and taxonomic classification.</title>
        <authorList>
            <person name="Goeker M."/>
        </authorList>
    </citation>
    <scope>NUCLEOTIDE SEQUENCE [LARGE SCALE GENOMIC DNA]</scope>
    <source>
        <strain evidence="5 6">DSM 104969</strain>
    </source>
</reference>
<dbReference type="PANTHER" id="PTHR44858:SF1">
    <property type="entry name" value="UDP-N-ACETYLGLUCOSAMINE--PEPTIDE N-ACETYLGLUCOSAMINYLTRANSFERASE SPINDLY-RELATED"/>
    <property type="match status" value="1"/>
</dbReference>
<keyword evidence="4" id="KW-1133">Transmembrane helix</keyword>
<dbReference type="GO" id="GO:0046813">
    <property type="term" value="P:receptor-mediated virion attachment to host cell"/>
    <property type="evidence" value="ECO:0007669"/>
    <property type="project" value="TreeGrafter"/>
</dbReference>
<keyword evidence="4" id="KW-0812">Transmembrane</keyword>
<accession>A0A840CPV7</accession>
<dbReference type="PROSITE" id="PS50293">
    <property type="entry name" value="TPR_REGION"/>
    <property type="match status" value="1"/>
</dbReference>
<gene>
    <name evidence="5" type="ORF">GGR21_002019</name>
</gene>
<sequence length="314" mass="36545">MVKIYSSLTYHKFTYALLIPLLVVLSSCGLFDKELKQDEHISHFRHQIARVVDSLDTSKERIVAFKTIIEDINEDNALITPRKKNLLLIEGHTYISNEYLDAKNYKKAMEYTNKIIEIDSTSPRGYYSRGCVYQATNKDSLAILDYSKALSLSSGYADAYYNRALLYEEKKDYDLALSDLNKAAKLNPPYLRDIYYNRGEIYKTKESYDKAIAEYNKVIDLDTLNIMAYCNRGDSYFLLKNLDKAILDYNKSILLDSANVHLYLKRATAFEVRKDYNDAINDYKKILRLDPNNRYDYYSEAKKAIKKLKPLVKD</sequence>
<dbReference type="InterPro" id="IPR019734">
    <property type="entry name" value="TPR_rpt"/>
</dbReference>
<dbReference type="SMART" id="SM00028">
    <property type="entry name" value="TPR"/>
    <property type="match status" value="6"/>
</dbReference>
<evidence type="ECO:0000313" key="5">
    <source>
        <dbReference type="EMBL" id="MBB4036118.1"/>
    </source>
</evidence>
<evidence type="ECO:0000256" key="1">
    <source>
        <dbReference type="ARBA" id="ARBA00022737"/>
    </source>
</evidence>
<dbReference type="PROSITE" id="PS50005">
    <property type="entry name" value="TPR"/>
    <property type="match status" value="5"/>
</dbReference>
<feature type="transmembrane region" description="Helical" evidence="4">
    <location>
        <begin position="13"/>
        <end position="31"/>
    </location>
</feature>